<protein>
    <submittedName>
        <fullName evidence="7">NlpC/P60 family protein</fullName>
    </submittedName>
</protein>
<evidence type="ECO:0000256" key="2">
    <source>
        <dbReference type="ARBA" id="ARBA00022670"/>
    </source>
</evidence>
<dbReference type="InterPro" id="IPR003646">
    <property type="entry name" value="SH3-like_bac-type"/>
</dbReference>
<dbReference type="Pfam" id="PF08239">
    <property type="entry name" value="SH3_3"/>
    <property type="match status" value="2"/>
</dbReference>
<dbReference type="SMART" id="SM00287">
    <property type="entry name" value="SH3b"/>
    <property type="match status" value="2"/>
</dbReference>
<keyword evidence="8" id="KW-1185">Reference proteome</keyword>
<evidence type="ECO:0000313" key="7">
    <source>
        <dbReference type="EMBL" id="TLS52326.1"/>
    </source>
</evidence>
<evidence type="ECO:0000256" key="3">
    <source>
        <dbReference type="ARBA" id="ARBA00022801"/>
    </source>
</evidence>
<keyword evidence="4" id="KW-0788">Thiol protease</keyword>
<dbReference type="PANTHER" id="PTHR47053:SF1">
    <property type="entry name" value="MUREIN DD-ENDOPEPTIDASE MEPH-RELATED"/>
    <property type="match status" value="1"/>
</dbReference>
<dbReference type="SUPFAM" id="SSF54001">
    <property type="entry name" value="Cysteine proteinases"/>
    <property type="match status" value="1"/>
</dbReference>
<sequence>MRILLESQHLAPPRAGQAWGILVMEVIRMRKTMIFLASVVGSAILATSASAATSYETEVQYGVNMRTQPSLSGKVIRMLNRGEDIHVLGEASGNWLKIQTKSGTTGYISDNEKYTDYDRYSTEVSSGVNMRTQPSTSSKIIRMLNRGEDIRVLAESGDYWLKVQTKGGTVGYISSNEKYTDYEGGAGTGSSTSSASQSAIVKTAKSYKGDFDYKWGAEPWNTNNKYADCSSYMQLIFRKHDIELPRTSRQQAKEGTYVKKSNLKPGDLVFFDTNDNGSINHVGLYIGGGDFIHASPIFDGVGISDINSNYWSDHYVTARNVL</sequence>
<reference evidence="7 8" key="1">
    <citation type="submission" date="2019-05" db="EMBL/GenBank/DDBJ databases">
        <authorList>
            <person name="Narsing Rao M.P."/>
            <person name="Li W.J."/>
        </authorList>
    </citation>
    <scope>NUCLEOTIDE SEQUENCE [LARGE SCALE GENOMIC DNA]</scope>
    <source>
        <strain evidence="7 8">SYSU_K30003</strain>
    </source>
</reference>
<dbReference type="InterPro" id="IPR038765">
    <property type="entry name" value="Papain-like_cys_pep_sf"/>
</dbReference>
<comment type="similarity">
    <text evidence="1">Belongs to the peptidase C40 family.</text>
</comment>
<keyword evidence="2" id="KW-0645">Protease</keyword>
<comment type="caution">
    <text evidence="7">The sequence shown here is derived from an EMBL/GenBank/DDBJ whole genome shotgun (WGS) entry which is preliminary data.</text>
</comment>
<dbReference type="Proteomes" id="UP000309676">
    <property type="component" value="Unassembled WGS sequence"/>
</dbReference>
<dbReference type="GO" id="GO:0006508">
    <property type="term" value="P:proteolysis"/>
    <property type="evidence" value="ECO:0007669"/>
    <property type="project" value="UniProtKB-KW"/>
</dbReference>
<dbReference type="RefSeq" id="WP_138193982.1">
    <property type="nucleotide sequence ID" value="NZ_VCIW01000005.1"/>
</dbReference>
<dbReference type="Pfam" id="PF00877">
    <property type="entry name" value="NLPC_P60"/>
    <property type="match status" value="1"/>
</dbReference>
<dbReference type="EMBL" id="VCIW01000005">
    <property type="protein sequence ID" value="TLS52326.1"/>
    <property type="molecule type" value="Genomic_DNA"/>
</dbReference>
<dbReference type="InterPro" id="IPR051202">
    <property type="entry name" value="Peptidase_C40"/>
</dbReference>
<dbReference type="PROSITE" id="PS51781">
    <property type="entry name" value="SH3B"/>
    <property type="match status" value="2"/>
</dbReference>
<dbReference type="InterPro" id="IPR000064">
    <property type="entry name" value="NLP_P60_dom"/>
</dbReference>
<dbReference type="AlphaFoldDB" id="A0A5R9GDB9"/>
<name>A0A5R9GDB9_9BACL</name>
<dbReference type="PROSITE" id="PS51935">
    <property type="entry name" value="NLPC_P60"/>
    <property type="match status" value="1"/>
</dbReference>
<gene>
    <name evidence="7" type="ORF">FE782_10145</name>
</gene>
<dbReference type="Gene3D" id="3.90.1720.10">
    <property type="entry name" value="endopeptidase domain like (from Nostoc punctiforme)"/>
    <property type="match status" value="1"/>
</dbReference>
<dbReference type="Gene3D" id="2.30.30.40">
    <property type="entry name" value="SH3 Domains"/>
    <property type="match status" value="2"/>
</dbReference>
<accession>A0A5R9GDB9</accession>
<organism evidence="7 8">
    <name type="scientific">Paenibacillus antri</name>
    <dbReference type="NCBI Taxonomy" id="2582848"/>
    <lineage>
        <taxon>Bacteria</taxon>
        <taxon>Bacillati</taxon>
        <taxon>Bacillota</taxon>
        <taxon>Bacilli</taxon>
        <taxon>Bacillales</taxon>
        <taxon>Paenibacillaceae</taxon>
        <taxon>Paenibacillus</taxon>
    </lineage>
</organism>
<proteinExistence type="inferred from homology"/>
<feature type="domain" description="NlpC/P60" evidence="6">
    <location>
        <begin position="194"/>
        <end position="322"/>
    </location>
</feature>
<evidence type="ECO:0000259" key="6">
    <source>
        <dbReference type="PROSITE" id="PS51935"/>
    </source>
</evidence>
<evidence type="ECO:0000256" key="1">
    <source>
        <dbReference type="ARBA" id="ARBA00007074"/>
    </source>
</evidence>
<dbReference type="GO" id="GO:0008234">
    <property type="term" value="F:cysteine-type peptidase activity"/>
    <property type="evidence" value="ECO:0007669"/>
    <property type="project" value="UniProtKB-KW"/>
</dbReference>
<keyword evidence="3" id="KW-0378">Hydrolase</keyword>
<evidence type="ECO:0000313" key="8">
    <source>
        <dbReference type="Proteomes" id="UP000309676"/>
    </source>
</evidence>
<evidence type="ECO:0000259" key="5">
    <source>
        <dbReference type="PROSITE" id="PS51781"/>
    </source>
</evidence>
<feature type="domain" description="SH3b" evidence="5">
    <location>
        <begin position="118"/>
        <end position="182"/>
    </location>
</feature>
<dbReference type="PANTHER" id="PTHR47053">
    <property type="entry name" value="MUREIN DD-ENDOPEPTIDASE MEPH-RELATED"/>
    <property type="match status" value="1"/>
</dbReference>
<evidence type="ECO:0000256" key="4">
    <source>
        <dbReference type="ARBA" id="ARBA00022807"/>
    </source>
</evidence>
<feature type="domain" description="SH3b" evidence="5">
    <location>
        <begin position="51"/>
        <end position="117"/>
    </location>
</feature>